<evidence type="ECO:0000256" key="1">
    <source>
        <dbReference type="ARBA" id="ARBA00009431"/>
    </source>
</evidence>
<evidence type="ECO:0000313" key="9">
    <source>
        <dbReference type="Proteomes" id="UP001152759"/>
    </source>
</evidence>
<dbReference type="SUPFAM" id="SSF53474">
    <property type="entry name" value="alpha/beta-Hydrolases"/>
    <property type="match status" value="1"/>
</dbReference>
<dbReference type="GO" id="GO:0006508">
    <property type="term" value="P:proteolysis"/>
    <property type="evidence" value="ECO:0007669"/>
    <property type="project" value="UniProtKB-KW"/>
</dbReference>
<dbReference type="InterPro" id="IPR001563">
    <property type="entry name" value="Peptidase_S10"/>
</dbReference>
<keyword evidence="5 7" id="KW-0378">Hydrolase</keyword>
<reference evidence="8" key="1">
    <citation type="submission" date="2021-12" db="EMBL/GenBank/DDBJ databases">
        <authorList>
            <person name="King R."/>
        </authorList>
    </citation>
    <scope>NUCLEOTIDE SEQUENCE</scope>
</reference>
<keyword evidence="4" id="KW-0732">Signal</keyword>
<dbReference type="PANTHER" id="PTHR11802">
    <property type="entry name" value="SERINE PROTEASE FAMILY S10 SERINE CARBOXYPEPTIDASE"/>
    <property type="match status" value="1"/>
</dbReference>
<evidence type="ECO:0000256" key="4">
    <source>
        <dbReference type="ARBA" id="ARBA00022729"/>
    </source>
</evidence>
<evidence type="ECO:0000313" key="8">
    <source>
        <dbReference type="EMBL" id="CAH0393828.1"/>
    </source>
</evidence>
<dbReference type="PRINTS" id="PR00724">
    <property type="entry name" value="CRBOXYPTASEC"/>
</dbReference>
<dbReference type="Proteomes" id="UP001152759">
    <property type="component" value="Chromosome 7"/>
</dbReference>
<evidence type="ECO:0000256" key="2">
    <source>
        <dbReference type="ARBA" id="ARBA00022645"/>
    </source>
</evidence>
<keyword evidence="3 7" id="KW-0645">Protease</keyword>
<dbReference type="Pfam" id="PF00450">
    <property type="entry name" value="Peptidase_S10"/>
    <property type="match status" value="1"/>
</dbReference>
<dbReference type="PROSITE" id="PS00131">
    <property type="entry name" value="CARBOXYPEPT_SER_SER"/>
    <property type="match status" value="1"/>
</dbReference>
<organism evidence="8 9">
    <name type="scientific">Bemisia tabaci</name>
    <name type="common">Sweetpotato whitefly</name>
    <name type="synonym">Aleurodes tabaci</name>
    <dbReference type="NCBI Taxonomy" id="7038"/>
    <lineage>
        <taxon>Eukaryota</taxon>
        <taxon>Metazoa</taxon>
        <taxon>Ecdysozoa</taxon>
        <taxon>Arthropoda</taxon>
        <taxon>Hexapoda</taxon>
        <taxon>Insecta</taxon>
        <taxon>Pterygota</taxon>
        <taxon>Neoptera</taxon>
        <taxon>Paraneoptera</taxon>
        <taxon>Hemiptera</taxon>
        <taxon>Sternorrhyncha</taxon>
        <taxon>Aleyrodoidea</taxon>
        <taxon>Aleyrodidae</taxon>
        <taxon>Aleyrodinae</taxon>
        <taxon>Bemisia</taxon>
    </lineage>
</organism>
<dbReference type="EC" id="3.4.16.-" evidence="7"/>
<dbReference type="AlphaFoldDB" id="A0A9P0F9I5"/>
<dbReference type="Gene3D" id="3.40.50.1820">
    <property type="entry name" value="alpha/beta hydrolase"/>
    <property type="match status" value="1"/>
</dbReference>
<comment type="similarity">
    <text evidence="1 7">Belongs to the peptidase S10 family.</text>
</comment>
<proteinExistence type="inferred from homology"/>
<protein>
    <recommendedName>
        <fullName evidence="7">Carboxypeptidase</fullName>
        <ecNumber evidence="7">3.4.16.-</ecNumber>
    </recommendedName>
</protein>
<keyword evidence="9" id="KW-1185">Reference proteome</keyword>
<evidence type="ECO:0000256" key="6">
    <source>
        <dbReference type="ARBA" id="ARBA00023180"/>
    </source>
</evidence>
<sequence length="262" mass="29848">MFSDMLDSSQNYITQLSAKDDCGKPLHLTPLIESGKISEAQNISRVTDLEHNIKSHAGFLTVNKRFKTNLFFWFFKAKSNDWENLPLLLWLQGGPGMTSLYGLFMENGPFEIKRESADDFSLLNRKYAWTNEYNVVYTDNPAGVGYSHTGSEKGYATNQKQVANNLYKALVQFFKLFPSLHSNKFFLTGESYAGKYIPALGYKIHSANKKSKFRINLTGLFVGNAFFSPGDQMIYGDYLKMIGLLDENQQHIFNTYQADIKN</sequence>
<evidence type="ECO:0000256" key="7">
    <source>
        <dbReference type="RuleBase" id="RU361156"/>
    </source>
</evidence>
<gene>
    <name evidence="8" type="ORF">BEMITA_LOCUS12187</name>
</gene>
<dbReference type="GO" id="GO:0004185">
    <property type="term" value="F:serine-type carboxypeptidase activity"/>
    <property type="evidence" value="ECO:0007669"/>
    <property type="project" value="UniProtKB-UniRule"/>
</dbReference>
<evidence type="ECO:0000256" key="5">
    <source>
        <dbReference type="ARBA" id="ARBA00022801"/>
    </source>
</evidence>
<evidence type="ECO:0000256" key="3">
    <source>
        <dbReference type="ARBA" id="ARBA00022670"/>
    </source>
</evidence>
<dbReference type="InterPro" id="IPR029058">
    <property type="entry name" value="AB_hydrolase_fold"/>
</dbReference>
<keyword evidence="2 7" id="KW-0121">Carboxypeptidase</keyword>
<accession>A0A9P0F9I5</accession>
<dbReference type="PANTHER" id="PTHR11802:SF472">
    <property type="entry name" value="SERINE CARBOXYPEPTIDASE CPVL-RELATED"/>
    <property type="match status" value="1"/>
</dbReference>
<dbReference type="EMBL" id="OU963868">
    <property type="protein sequence ID" value="CAH0393828.1"/>
    <property type="molecule type" value="Genomic_DNA"/>
</dbReference>
<keyword evidence="6" id="KW-0325">Glycoprotein</keyword>
<name>A0A9P0F9I5_BEMTA</name>
<dbReference type="InterPro" id="IPR018202">
    <property type="entry name" value="Ser_caboxypep_ser_AS"/>
</dbReference>